<dbReference type="InterPro" id="IPR002035">
    <property type="entry name" value="VWF_A"/>
</dbReference>
<organism evidence="8 9">
    <name type="scientific">Thermodesulforhabdus norvegica</name>
    <dbReference type="NCBI Taxonomy" id="39841"/>
    <lineage>
        <taxon>Bacteria</taxon>
        <taxon>Pseudomonadati</taxon>
        <taxon>Thermodesulfobacteriota</taxon>
        <taxon>Syntrophobacteria</taxon>
        <taxon>Syntrophobacterales</taxon>
        <taxon>Thermodesulforhabdaceae</taxon>
        <taxon>Thermodesulforhabdus</taxon>
    </lineage>
</organism>
<evidence type="ECO:0000256" key="2">
    <source>
        <dbReference type="ARBA" id="ARBA00023136"/>
    </source>
</evidence>
<dbReference type="Gene3D" id="3.30.1330.60">
    <property type="entry name" value="OmpA-like domain"/>
    <property type="match status" value="1"/>
</dbReference>
<evidence type="ECO:0000313" key="9">
    <source>
        <dbReference type="Proteomes" id="UP000199611"/>
    </source>
</evidence>
<dbReference type="OrthoDB" id="9805566at2"/>
<dbReference type="Gene3D" id="3.40.50.410">
    <property type="entry name" value="von Willebrand factor, type A domain"/>
    <property type="match status" value="1"/>
</dbReference>
<dbReference type="InterPro" id="IPR036737">
    <property type="entry name" value="OmpA-like_sf"/>
</dbReference>
<dbReference type="SUPFAM" id="SSF53300">
    <property type="entry name" value="vWA-like"/>
    <property type="match status" value="1"/>
</dbReference>
<feature type="domain" description="VWFA" evidence="6">
    <location>
        <begin position="33"/>
        <end position="215"/>
    </location>
</feature>
<dbReference type="PROSITE" id="PS01068">
    <property type="entry name" value="OMPA_1"/>
    <property type="match status" value="1"/>
</dbReference>
<keyword evidence="9" id="KW-1185">Reference proteome</keyword>
<dbReference type="EMBL" id="FOUU01000006">
    <property type="protein sequence ID" value="SFM89584.1"/>
    <property type="molecule type" value="Genomic_DNA"/>
</dbReference>
<dbReference type="PROSITE" id="PS51123">
    <property type="entry name" value="OMPA_2"/>
    <property type="match status" value="1"/>
</dbReference>
<protein>
    <submittedName>
        <fullName evidence="8">OmpA-OmpF porin, OOP family</fullName>
    </submittedName>
</protein>
<dbReference type="PRINTS" id="PR01023">
    <property type="entry name" value="NAFLGMOTY"/>
</dbReference>
<dbReference type="PANTHER" id="PTHR30329">
    <property type="entry name" value="STATOR ELEMENT OF FLAGELLAR MOTOR COMPLEX"/>
    <property type="match status" value="1"/>
</dbReference>
<accession>A0A1I4UKP2</accession>
<dbReference type="AlphaFoldDB" id="A0A1I4UKP2"/>
<keyword evidence="3" id="KW-0998">Cell outer membrane</keyword>
<evidence type="ECO:0000256" key="4">
    <source>
        <dbReference type="PROSITE-ProRule" id="PRU00473"/>
    </source>
</evidence>
<dbReference type="CDD" id="cd07185">
    <property type="entry name" value="OmpA_C-like"/>
    <property type="match status" value="1"/>
</dbReference>
<evidence type="ECO:0000313" key="8">
    <source>
        <dbReference type="EMBL" id="SFM89584.1"/>
    </source>
</evidence>
<dbReference type="PROSITE" id="PS50234">
    <property type="entry name" value="VWFA"/>
    <property type="match status" value="1"/>
</dbReference>
<dbReference type="InterPro" id="IPR006664">
    <property type="entry name" value="OMP_bac"/>
</dbReference>
<keyword evidence="5" id="KW-0732">Signal</keyword>
<dbReference type="InterPro" id="IPR050330">
    <property type="entry name" value="Bact_OuterMem_StrucFunc"/>
</dbReference>
<dbReference type="InterPro" id="IPR036465">
    <property type="entry name" value="vWFA_dom_sf"/>
</dbReference>
<evidence type="ECO:0000259" key="7">
    <source>
        <dbReference type="PROSITE" id="PS51123"/>
    </source>
</evidence>
<dbReference type="STRING" id="39841.SAMN05660836_01854"/>
<keyword evidence="2 4" id="KW-0472">Membrane</keyword>
<name>A0A1I4UKP2_9BACT</name>
<dbReference type="RefSeq" id="WP_093395246.1">
    <property type="nucleotide sequence ID" value="NZ_FOUU01000006.1"/>
</dbReference>
<evidence type="ECO:0000256" key="3">
    <source>
        <dbReference type="ARBA" id="ARBA00023237"/>
    </source>
</evidence>
<dbReference type="PANTHER" id="PTHR30329:SF21">
    <property type="entry name" value="LIPOPROTEIN YIAD-RELATED"/>
    <property type="match status" value="1"/>
</dbReference>
<feature type="signal peptide" evidence="5">
    <location>
        <begin position="1"/>
        <end position="25"/>
    </location>
</feature>
<evidence type="ECO:0000256" key="1">
    <source>
        <dbReference type="ARBA" id="ARBA00004442"/>
    </source>
</evidence>
<dbReference type="PRINTS" id="PR01021">
    <property type="entry name" value="OMPADOMAIN"/>
</dbReference>
<evidence type="ECO:0000259" key="6">
    <source>
        <dbReference type="PROSITE" id="PS50234"/>
    </source>
</evidence>
<sequence length="336" mass="37428">MRRKGFAGFVAVMALVLFGASLVQAKMVPKVDHFILFVDQSGSMYMTHGKQKDVKIRLAKQVLADMNEMIPELGYQGAIELFAPLKEVLAPRVYDRAAFSQAIVGIPEDQGIYGRRTPMGPGISGIDPLLARMDGRKAVIIFSDGEANEGTDPVMEARSLASKYSNLCFHVVSFAETEYGQNILNQISQIGNCVQADGLTLLTDKQALAQFVKDVFYEEVPEEEEVIVLRGIHFDFDKYDIKPEWVPVLDEGVEILKKHPDIKIIIEGHTDSIGTDEYNQKLSERRAKAVFDYFVSHGISPDRMKTVGFGESRPKADNSTAEGRAINRRVELKVVK</sequence>
<comment type="subcellular location">
    <subcellularLocation>
        <location evidence="1">Cell outer membrane</location>
    </subcellularLocation>
</comment>
<proteinExistence type="predicted"/>
<feature type="chain" id="PRO_5011785209" evidence="5">
    <location>
        <begin position="26"/>
        <end position="336"/>
    </location>
</feature>
<dbReference type="Pfam" id="PF00691">
    <property type="entry name" value="OmpA"/>
    <property type="match status" value="1"/>
</dbReference>
<dbReference type="InterPro" id="IPR006665">
    <property type="entry name" value="OmpA-like"/>
</dbReference>
<dbReference type="InterPro" id="IPR006690">
    <property type="entry name" value="OMPA-like_CS"/>
</dbReference>
<dbReference type="Proteomes" id="UP000199611">
    <property type="component" value="Unassembled WGS sequence"/>
</dbReference>
<reference evidence="8 9" key="1">
    <citation type="submission" date="2016-10" db="EMBL/GenBank/DDBJ databases">
        <authorList>
            <person name="de Groot N.N."/>
        </authorList>
    </citation>
    <scope>NUCLEOTIDE SEQUENCE [LARGE SCALE GENOMIC DNA]</scope>
    <source>
        <strain evidence="8 9">DSM 9990</strain>
    </source>
</reference>
<gene>
    <name evidence="8" type="ORF">SAMN05660836_01854</name>
</gene>
<dbReference type="GO" id="GO:0009279">
    <property type="term" value="C:cell outer membrane"/>
    <property type="evidence" value="ECO:0007669"/>
    <property type="project" value="UniProtKB-SubCell"/>
</dbReference>
<dbReference type="SUPFAM" id="SSF103088">
    <property type="entry name" value="OmpA-like"/>
    <property type="match status" value="1"/>
</dbReference>
<feature type="domain" description="OmpA-like" evidence="7">
    <location>
        <begin position="222"/>
        <end position="336"/>
    </location>
</feature>
<evidence type="ECO:0000256" key="5">
    <source>
        <dbReference type="SAM" id="SignalP"/>
    </source>
</evidence>